<evidence type="ECO:0008006" key="3">
    <source>
        <dbReference type="Google" id="ProtNLM"/>
    </source>
</evidence>
<accession>A0A9Q3DM10</accession>
<keyword evidence="2" id="KW-1185">Reference proteome</keyword>
<dbReference type="Proteomes" id="UP000765509">
    <property type="component" value="Unassembled WGS sequence"/>
</dbReference>
<gene>
    <name evidence="1" type="ORF">O181_042052</name>
</gene>
<organism evidence="1 2">
    <name type="scientific">Austropuccinia psidii MF-1</name>
    <dbReference type="NCBI Taxonomy" id="1389203"/>
    <lineage>
        <taxon>Eukaryota</taxon>
        <taxon>Fungi</taxon>
        <taxon>Dikarya</taxon>
        <taxon>Basidiomycota</taxon>
        <taxon>Pucciniomycotina</taxon>
        <taxon>Pucciniomycetes</taxon>
        <taxon>Pucciniales</taxon>
        <taxon>Sphaerophragmiaceae</taxon>
        <taxon>Austropuccinia</taxon>
    </lineage>
</organism>
<dbReference type="CDD" id="cd09272">
    <property type="entry name" value="RNase_HI_RT_Ty1"/>
    <property type="match status" value="1"/>
</dbReference>
<dbReference type="OrthoDB" id="1645289at2759"/>
<protein>
    <recommendedName>
        <fullName evidence="3">Retrovirus-related Pol polyprotein from transposon TNT 1-94</fullName>
    </recommendedName>
</protein>
<comment type="caution">
    <text evidence="1">The sequence shown here is derived from an EMBL/GenBank/DDBJ whole genome shotgun (WGS) entry which is preliminary data.</text>
</comment>
<name>A0A9Q3DM10_9BASI</name>
<evidence type="ECO:0000313" key="2">
    <source>
        <dbReference type="Proteomes" id="UP000765509"/>
    </source>
</evidence>
<dbReference type="AlphaFoldDB" id="A0A9Q3DM10"/>
<evidence type="ECO:0000313" key="1">
    <source>
        <dbReference type="EMBL" id="MBW0502337.1"/>
    </source>
</evidence>
<proteinExistence type="predicted"/>
<reference evidence="1" key="1">
    <citation type="submission" date="2021-03" db="EMBL/GenBank/DDBJ databases">
        <title>Draft genome sequence of rust myrtle Austropuccinia psidii MF-1, a brazilian biotype.</title>
        <authorList>
            <person name="Quecine M.C."/>
            <person name="Pachon D.M.R."/>
            <person name="Bonatelli M.L."/>
            <person name="Correr F.H."/>
            <person name="Franceschini L.M."/>
            <person name="Leite T.F."/>
            <person name="Margarido G.R.A."/>
            <person name="Almeida C.A."/>
            <person name="Ferrarezi J.A."/>
            <person name="Labate C.A."/>
        </authorList>
    </citation>
    <scope>NUCLEOTIDE SEQUENCE</scope>
    <source>
        <strain evidence="1">MF-1</strain>
    </source>
</reference>
<sequence length="147" mass="16857">MSSAKVEYNALTECSQDLLWLKQLIYEISTMECSGTLLSDNQSAIAIASNQIYHHGTRHINFRLHFIRDLIEKSKIQLKYLPTTDMVADSLTKNFPTQKLKNHLKTMFGNKAEITRYGGALGKDHFGTMHLNKPFRHNSLRSQEFIA</sequence>
<dbReference type="EMBL" id="AVOT02016768">
    <property type="protein sequence ID" value="MBW0502337.1"/>
    <property type="molecule type" value="Genomic_DNA"/>
</dbReference>